<sequence>MPRLFLCDLPQEILLEVLTLLDGKSLLLSCPSVCRLWKNIIDSSTDIQYTLELWADGFIVGASGNSSAVEKLKALHERRRAWLSLNWSSRTVIPIDPTSRAYELVDGVFAQLNVGIQSFTAVWLPSALDHVPKTTSNSDLGIDPRDFVIDPTQDLVAFVYEHPEDSANVECRTLLSLKPHPLATLPLISFPVTDFPLGPLCVDLADDVIGLFFASSGRVVLLNWRTGRIIADIASPDSFAWSFSLLSPRAFILGHGAGSGELQIWSFEDNVPNHVASLQLPRVIEDGTLEYLVTHSGSFRAKPAVGKSFSKSNERRLCVVSLEYADENYSLFIPHRHFQKYLSKTGGDIIVPWDDWGPQYSRMLLGMPNRWLRYVHGERVVLPPTHRHPNVIEILDFGMSAFRPGANVDMLQAQSTCELHAEPSTIIDDAGTFEDDVTTSLPYRRIVRWMDQAHPIFLIDEDQLIGVNDSESQITVYTF</sequence>
<dbReference type="SUPFAM" id="SSF81383">
    <property type="entry name" value="F-box domain"/>
    <property type="match status" value="1"/>
</dbReference>
<dbReference type="PROSITE" id="PS50181">
    <property type="entry name" value="FBOX"/>
    <property type="match status" value="1"/>
</dbReference>
<keyword evidence="3" id="KW-1185">Reference proteome</keyword>
<evidence type="ECO:0000313" key="3">
    <source>
        <dbReference type="Proteomes" id="UP001221757"/>
    </source>
</evidence>
<accession>A0AAD7CY10</accession>
<proteinExistence type="predicted"/>
<comment type="caution">
    <text evidence="2">The sequence shown here is derived from an EMBL/GenBank/DDBJ whole genome shotgun (WGS) entry which is preliminary data.</text>
</comment>
<protein>
    <recommendedName>
        <fullName evidence="1">F-box domain-containing protein</fullName>
    </recommendedName>
</protein>
<dbReference type="SMART" id="SM00256">
    <property type="entry name" value="FBOX"/>
    <property type="match status" value="1"/>
</dbReference>
<dbReference type="InterPro" id="IPR036047">
    <property type="entry name" value="F-box-like_dom_sf"/>
</dbReference>
<organism evidence="2 3">
    <name type="scientific">Mycena rosella</name>
    <name type="common">Pink bonnet</name>
    <name type="synonym">Agaricus rosellus</name>
    <dbReference type="NCBI Taxonomy" id="1033263"/>
    <lineage>
        <taxon>Eukaryota</taxon>
        <taxon>Fungi</taxon>
        <taxon>Dikarya</taxon>
        <taxon>Basidiomycota</taxon>
        <taxon>Agaricomycotina</taxon>
        <taxon>Agaricomycetes</taxon>
        <taxon>Agaricomycetidae</taxon>
        <taxon>Agaricales</taxon>
        <taxon>Marasmiineae</taxon>
        <taxon>Mycenaceae</taxon>
        <taxon>Mycena</taxon>
    </lineage>
</organism>
<evidence type="ECO:0000313" key="2">
    <source>
        <dbReference type="EMBL" id="KAJ7667391.1"/>
    </source>
</evidence>
<evidence type="ECO:0000259" key="1">
    <source>
        <dbReference type="PROSITE" id="PS50181"/>
    </source>
</evidence>
<dbReference type="Pfam" id="PF00646">
    <property type="entry name" value="F-box"/>
    <property type="match status" value="1"/>
</dbReference>
<gene>
    <name evidence="2" type="ORF">B0H17DRAFT_253635</name>
</gene>
<dbReference type="Gene3D" id="1.20.1280.50">
    <property type="match status" value="1"/>
</dbReference>
<reference evidence="2" key="1">
    <citation type="submission" date="2023-03" db="EMBL/GenBank/DDBJ databases">
        <title>Massive genome expansion in bonnet fungi (Mycena s.s.) driven by repeated elements and novel gene families across ecological guilds.</title>
        <authorList>
            <consortium name="Lawrence Berkeley National Laboratory"/>
            <person name="Harder C.B."/>
            <person name="Miyauchi S."/>
            <person name="Viragh M."/>
            <person name="Kuo A."/>
            <person name="Thoen E."/>
            <person name="Andreopoulos B."/>
            <person name="Lu D."/>
            <person name="Skrede I."/>
            <person name="Drula E."/>
            <person name="Henrissat B."/>
            <person name="Morin E."/>
            <person name="Kohler A."/>
            <person name="Barry K."/>
            <person name="LaButti K."/>
            <person name="Morin E."/>
            <person name="Salamov A."/>
            <person name="Lipzen A."/>
            <person name="Mereny Z."/>
            <person name="Hegedus B."/>
            <person name="Baldrian P."/>
            <person name="Stursova M."/>
            <person name="Weitz H."/>
            <person name="Taylor A."/>
            <person name="Grigoriev I.V."/>
            <person name="Nagy L.G."/>
            <person name="Martin F."/>
            <person name="Kauserud H."/>
        </authorList>
    </citation>
    <scope>NUCLEOTIDE SEQUENCE</scope>
    <source>
        <strain evidence="2">CBHHK067</strain>
    </source>
</reference>
<dbReference type="Proteomes" id="UP001221757">
    <property type="component" value="Unassembled WGS sequence"/>
</dbReference>
<dbReference type="InterPro" id="IPR001810">
    <property type="entry name" value="F-box_dom"/>
</dbReference>
<name>A0AAD7CY10_MYCRO</name>
<feature type="domain" description="F-box" evidence="1">
    <location>
        <begin position="3"/>
        <end position="57"/>
    </location>
</feature>
<dbReference type="AlphaFoldDB" id="A0AAD7CY10"/>
<dbReference type="EMBL" id="JARKIE010000200">
    <property type="protein sequence ID" value="KAJ7667391.1"/>
    <property type="molecule type" value="Genomic_DNA"/>
</dbReference>